<dbReference type="InterPro" id="IPR017853">
    <property type="entry name" value="GH"/>
</dbReference>
<dbReference type="PANTHER" id="PTHR10353:SF175">
    <property type="entry name" value="BETA-GLUCOSIDASE 18-LIKE ISOFORM X1"/>
    <property type="match status" value="1"/>
</dbReference>
<dbReference type="RefSeq" id="XP_060668499.1">
    <property type="nucleotide sequence ID" value="XM_060812516.1"/>
</dbReference>
<keyword evidence="4" id="KW-1185">Reference proteome</keyword>
<dbReference type="InterPro" id="IPR001360">
    <property type="entry name" value="Glyco_hydro_1"/>
</dbReference>
<evidence type="ECO:0000256" key="3">
    <source>
        <dbReference type="SAM" id="SignalP"/>
    </source>
</evidence>
<dbReference type="PANTHER" id="PTHR10353">
    <property type="entry name" value="GLYCOSYL HYDROLASE"/>
    <property type="match status" value="1"/>
</dbReference>
<proteinExistence type="inferred from homology"/>
<reference evidence="5" key="1">
    <citation type="submission" date="2025-08" db="UniProtKB">
        <authorList>
            <consortium name="RefSeq"/>
        </authorList>
    </citation>
    <scope>IDENTIFICATION</scope>
    <source>
        <tissue evidence="5">Seedling</tissue>
    </source>
</reference>
<name>A0ABM3ZVK5_ZIZJJ</name>
<evidence type="ECO:0000313" key="4">
    <source>
        <dbReference type="Proteomes" id="UP001652623"/>
    </source>
</evidence>
<protein>
    <submittedName>
        <fullName evidence="5">Beta-glucosidase 18-like</fullName>
    </submittedName>
</protein>
<dbReference type="GeneID" id="125419245"/>
<evidence type="ECO:0000256" key="2">
    <source>
        <dbReference type="RuleBase" id="RU003690"/>
    </source>
</evidence>
<dbReference type="Pfam" id="PF00232">
    <property type="entry name" value="Glyco_hydro_1"/>
    <property type="match status" value="1"/>
</dbReference>
<comment type="similarity">
    <text evidence="1 2">Belongs to the glycosyl hydrolase 1 family.</text>
</comment>
<evidence type="ECO:0000313" key="5">
    <source>
        <dbReference type="RefSeq" id="XP_060668499.1"/>
    </source>
</evidence>
<feature type="signal peptide" evidence="3">
    <location>
        <begin position="1"/>
        <end position="26"/>
    </location>
</feature>
<evidence type="ECO:0000256" key="1">
    <source>
        <dbReference type="ARBA" id="ARBA00010838"/>
    </source>
</evidence>
<dbReference type="Gene3D" id="3.20.20.80">
    <property type="entry name" value="Glycosidases"/>
    <property type="match status" value="1"/>
</dbReference>
<keyword evidence="3" id="KW-0732">Signal</keyword>
<accession>A0ABM3ZVK5</accession>
<organism evidence="4 5">
    <name type="scientific">Ziziphus jujuba</name>
    <name type="common">Chinese jujube</name>
    <name type="synonym">Ziziphus sativa</name>
    <dbReference type="NCBI Taxonomy" id="326968"/>
    <lineage>
        <taxon>Eukaryota</taxon>
        <taxon>Viridiplantae</taxon>
        <taxon>Streptophyta</taxon>
        <taxon>Embryophyta</taxon>
        <taxon>Tracheophyta</taxon>
        <taxon>Spermatophyta</taxon>
        <taxon>Magnoliopsida</taxon>
        <taxon>eudicotyledons</taxon>
        <taxon>Gunneridae</taxon>
        <taxon>Pentapetalae</taxon>
        <taxon>rosids</taxon>
        <taxon>fabids</taxon>
        <taxon>Rosales</taxon>
        <taxon>Rhamnaceae</taxon>
        <taxon>Paliureae</taxon>
        <taxon>Ziziphus</taxon>
    </lineage>
</organism>
<dbReference type="Proteomes" id="UP001652623">
    <property type="component" value="Chromosome 11"/>
</dbReference>
<dbReference type="SUPFAM" id="SSF51445">
    <property type="entry name" value="(Trans)glycosidases"/>
    <property type="match status" value="1"/>
</dbReference>
<sequence length="212" mass="24504">MEVTRSGRLCFFPLFVAIFLVGSSLSQISINGDEQKIQRSQFREPFFFGTSTCSYQIEGGYTEDGKGRSNWDVFTYISGKIQNNENGDVANDNYHRYLEDIEIMQSLRVNAYRISISWTRILPKGRFGNVNPKGIEFYNKIIDNLLLRGIEPFVTIFHADMSQIPENRYGGWLNHLIQEDFVHFATICFKEFGDGVKRWITNKEPSLLVECI</sequence>
<gene>
    <name evidence="5" type="primary">LOC125419245</name>
</gene>
<feature type="chain" id="PRO_5045826077" evidence="3">
    <location>
        <begin position="27"/>
        <end position="212"/>
    </location>
</feature>